<keyword evidence="3" id="KW-0949">S-adenosyl-L-methionine</keyword>
<dbReference type="InterPro" id="IPR029063">
    <property type="entry name" value="SAM-dependent_MTases_sf"/>
</dbReference>
<keyword evidence="1" id="KW-0489">Methyltransferase</keyword>
<dbReference type="InterPro" id="IPR016461">
    <property type="entry name" value="COMT-like"/>
</dbReference>
<evidence type="ECO:0000256" key="3">
    <source>
        <dbReference type="ARBA" id="ARBA00022691"/>
    </source>
</evidence>
<gene>
    <name evidence="6" type="ORF">PENVUL_c008G08358</name>
</gene>
<evidence type="ECO:0000313" key="7">
    <source>
        <dbReference type="Proteomes" id="UP000191518"/>
    </source>
</evidence>
<evidence type="ECO:0000259" key="4">
    <source>
        <dbReference type="Pfam" id="PF00891"/>
    </source>
</evidence>
<dbReference type="SUPFAM" id="SSF53335">
    <property type="entry name" value="S-adenosyl-L-methionine-dependent methyltransferases"/>
    <property type="match status" value="1"/>
</dbReference>
<protein>
    <submittedName>
        <fullName evidence="6">Uncharacterized protein</fullName>
    </submittedName>
</protein>
<dbReference type="Pfam" id="PF08100">
    <property type="entry name" value="Dimerisation"/>
    <property type="match status" value="1"/>
</dbReference>
<proteinExistence type="predicted"/>
<feature type="domain" description="O-methyltransferase dimerisation" evidence="5">
    <location>
        <begin position="26"/>
        <end position="94"/>
    </location>
</feature>
<dbReference type="Gene3D" id="1.10.10.10">
    <property type="entry name" value="Winged helix-like DNA-binding domain superfamily/Winged helix DNA-binding domain"/>
    <property type="match status" value="1"/>
</dbReference>
<dbReference type="AlphaFoldDB" id="A0A1V6S4U0"/>
<sequence>MVHSSECRCHEAKTPVHGYYYSMVEIAIVKVFMDHGIFKSIPEEGNISISDLATKADADSTLIERFCKFLVAARVLESEEPGLVAHTAASKQLADDRIKLLYRHVFDFFMIPAARWEEYFDKHGLIEPPAADLVPYGLATGHPDKTLYEILETRPKRNEEFNRAMAAVVETMPITGMYDFGWIEEYIKNHDIDSERPILVDVGGGKGQALRQILQEHPSIPASRCVLQDQPEVIEQAIQESHEGLISVKKMAASFFEPQPIKGALVYHIRRVLNDWPDDDCVKILSHVRKVCAEDSRVLVSEQIIPEVPSLDLAAFDIWMMNFAGKRRNGRLFEGIAKMAGLKITAVTRDEESGSGIVEMIPV</sequence>
<evidence type="ECO:0000256" key="1">
    <source>
        <dbReference type="ARBA" id="ARBA00022603"/>
    </source>
</evidence>
<feature type="domain" description="O-methyltransferase C-terminal" evidence="4">
    <location>
        <begin position="139"/>
        <end position="342"/>
    </location>
</feature>
<dbReference type="EMBL" id="MDYP01000008">
    <property type="protein sequence ID" value="OQE08754.1"/>
    <property type="molecule type" value="Genomic_DNA"/>
</dbReference>
<keyword evidence="2" id="KW-0808">Transferase</keyword>
<dbReference type="OrthoDB" id="1535081at2759"/>
<comment type="caution">
    <text evidence="6">The sequence shown here is derived from an EMBL/GenBank/DDBJ whole genome shotgun (WGS) entry which is preliminary data.</text>
</comment>
<reference evidence="7" key="1">
    <citation type="journal article" date="2017" name="Nat. Microbiol.">
        <title>Global analysis of biosynthetic gene clusters reveals vast potential of secondary metabolite production in Penicillium species.</title>
        <authorList>
            <person name="Nielsen J.C."/>
            <person name="Grijseels S."/>
            <person name="Prigent S."/>
            <person name="Ji B."/>
            <person name="Dainat J."/>
            <person name="Nielsen K.F."/>
            <person name="Frisvad J.C."/>
            <person name="Workman M."/>
            <person name="Nielsen J."/>
        </authorList>
    </citation>
    <scope>NUCLEOTIDE SEQUENCE [LARGE SCALE GENOMIC DNA]</scope>
    <source>
        <strain evidence="7">IBT 29486</strain>
    </source>
</reference>
<dbReference type="InterPro" id="IPR036388">
    <property type="entry name" value="WH-like_DNA-bd_sf"/>
</dbReference>
<accession>A0A1V6S4U0</accession>
<dbReference type="InterPro" id="IPR001077">
    <property type="entry name" value="COMT_C"/>
</dbReference>
<dbReference type="PROSITE" id="PS51683">
    <property type="entry name" value="SAM_OMT_II"/>
    <property type="match status" value="1"/>
</dbReference>
<name>A0A1V6S4U0_9EURO</name>
<dbReference type="GO" id="GO:0008171">
    <property type="term" value="F:O-methyltransferase activity"/>
    <property type="evidence" value="ECO:0007669"/>
    <property type="project" value="InterPro"/>
</dbReference>
<evidence type="ECO:0000259" key="5">
    <source>
        <dbReference type="Pfam" id="PF08100"/>
    </source>
</evidence>
<organism evidence="6 7">
    <name type="scientific">Penicillium vulpinum</name>
    <dbReference type="NCBI Taxonomy" id="29845"/>
    <lineage>
        <taxon>Eukaryota</taxon>
        <taxon>Fungi</taxon>
        <taxon>Dikarya</taxon>
        <taxon>Ascomycota</taxon>
        <taxon>Pezizomycotina</taxon>
        <taxon>Eurotiomycetes</taxon>
        <taxon>Eurotiomycetidae</taxon>
        <taxon>Eurotiales</taxon>
        <taxon>Aspergillaceae</taxon>
        <taxon>Penicillium</taxon>
    </lineage>
</organism>
<dbReference type="PANTHER" id="PTHR43712">
    <property type="entry name" value="PUTATIVE (AFU_ORTHOLOGUE AFUA_4G14580)-RELATED"/>
    <property type="match status" value="1"/>
</dbReference>
<dbReference type="Proteomes" id="UP000191518">
    <property type="component" value="Unassembled WGS sequence"/>
</dbReference>
<dbReference type="Pfam" id="PF00891">
    <property type="entry name" value="Methyltransf_2"/>
    <property type="match status" value="1"/>
</dbReference>
<dbReference type="GO" id="GO:0044550">
    <property type="term" value="P:secondary metabolite biosynthetic process"/>
    <property type="evidence" value="ECO:0007669"/>
    <property type="project" value="UniProtKB-ARBA"/>
</dbReference>
<dbReference type="InterPro" id="IPR036390">
    <property type="entry name" value="WH_DNA-bd_sf"/>
</dbReference>
<dbReference type="SUPFAM" id="SSF46785">
    <property type="entry name" value="Winged helix' DNA-binding domain"/>
    <property type="match status" value="1"/>
</dbReference>
<dbReference type="InterPro" id="IPR012967">
    <property type="entry name" value="COMT_dimerisation"/>
</dbReference>
<keyword evidence="7" id="KW-1185">Reference proteome</keyword>
<dbReference type="PANTHER" id="PTHR43712:SF8">
    <property type="entry name" value="O-METHYLTRANSFERASE AF390-400"/>
    <property type="match status" value="1"/>
</dbReference>
<dbReference type="PIRSF" id="PIRSF005739">
    <property type="entry name" value="O-mtase"/>
    <property type="match status" value="1"/>
</dbReference>
<evidence type="ECO:0000313" key="6">
    <source>
        <dbReference type="EMBL" id="OQE08754.1"/>
    </source>
</evidence>
<evidence type="ECO:0000256" key="2">
    <source>
        <dbReference type="ARBA" id="ARBA00022679"/>
    </source>
</evidence>
<dbReference type="Gene3D" id="3.40.50.150">
    <property type="entry name" value="Vaccinia Virus protein VP39"/>
    <property type="match status" value="1"/>
</dbReference>
<dbReference type="GO" id="GO:0032259">
    <property type="term" value="P:methylation"/>
    <property type="evidence" value="ECO:0007669"/>
    <property type="project" value="UniProtKB-KW"/>
</dbReference>